<dbReference type="RefSeq" id="WP_420163164.1">
    <property type="nucleotide sequence ID" value="NZ_JBDLNV010000002.1"/>
</dbReference>
<proteinExistence type="predicted"/>
<dbReference type="Pfam" id="PF07510">
    <property type="entry name" value="GmrSD_C"/>
    <property type="match status" value="1"/>
</dbReference>
<accession>A0ABW9FBV4</accession>
<dbReference type="PROSITE" id="PS51257">
    <property type="entry name" value="PROKAR_LIPOPROTEIN"/>
    <property type="match status" value="1"/>
</dbReference>
<feature type="signal peptide" evidence="2">
    <location>
        <begin position="1"/>
        <end position="29"/>
    </location>
</feature>
<dbReference type="EMBL" id="JBDLNV010000002">
    <property type="protein sequence ID" value="MFM1722568.1"/>
    <property type="molecule type" value="Genomic_DNA"/>
</dbReference>
<organism evidence="4 5">
    <name type="scientific">Rhodococcus parequi</name>
    <dbReference type="NCBI Taxonomy" id="3137122"/>
    <lineage>
        <taxon>Bacteria</taxon>
        <taxon>Bacillati</taxon>
        <taxon>Actinomycetota</taxon>
        <taxon>Actinomycetes</taxon>
        <taxon>Mycobacteriales</taxon>
        <taxon>Nocardiaceae</taxon>
        <taxon>Rhodococcus</taxon>
    </lineage>
</organism>
<feature type="chain" id="PRO_5045184650" evidence="2">
    <location>
        <begin position="30"/>
        <end position="327"/>
    </location>
</feature>
<dbReference type="PANTHER" id="PTHR24094">
    <property type="entry name" value="SECRETED PROTEIN"/>
    <property type="match status" value="1"/>
</dbReference>
<evidence type="ECO:0000313" key="4">
    <source>
        <dbReference type="EMBL" id="MFM1722568.1"/>
    </source>
</evidence>
<comment type="caution">
    <text evidence="4">The sequence shown here is derived from an EMBL/GenBank/DDBJ whole genome shotgun (WGS) entry which is preliminary data.</text>
</comment>
<evidence type="ECO:0000256" key="2">
    <source>
        <dbReference type="SAM" id="SignalP"/>
    </source>
</evidence>
<evidence type="ECO:0000313" key="5">
    <source>
        <dbReference type="Proteomes" id="UP001629745"/>
    </source>
</evidence>
<keyword evidence="2" id="KW-0732">Signal</keyword>
<dbReference type="Pfam" id="PF05901">
    <property type="entry name" value="Excalibur"/>
    <property type="match status" value="1"/>
</dbReference>
<sequence length="327" mass="33899">MSAVKIDKSWVAGFATVAVLFAGGCTATAQPSSGSASDPEQVPSTTVQVPGEQTVGEAVVDPTTADGALAGLAALPIRERAAKNGYDRSQFGQAWTDNVTIAGGHNGCDTRNDILKRDLVYITTDPMSRDCTVLSGTLDDVYTGKTIRFVRGVETSSAVQIDHVVALSDAWQKGAQELDEATRRNLANDPRNLQAVDGPTNQGKSDADASAWLPPNLAYRCTYVTRQIEVKAAYRLWVTQSEHDAMARELASCGATGSASPAPEPVPVPAPAPAPADVSPAGAGVPSGDVFYANCKAARAAGAAPLHRGQPGYRAAMDGDGDGVACE</sequence>
<feature type="region of interest" description="Disordered" evidence="1">
    <location>
        <begin position="29"/>
        <end position="48"/>
    </location>
</feature>
<dbReference type="InterPro" id="IPR008613">
    <property type="entry name" value="Excalibur_Ca-bd_domain"/>
</dbReference>
<keyword evidence="5" id="KW-1185">Reference proteome</keyword>
<dbReference type="InterPro" id="IPR011089">
    <property type="entry name" value="GmrSD_C"/>
</dbReference>
<protein>
    <submittedName>
        <fullName evidence="4">DUF1524 domain-containing protein</fullName>
    </submittedName>
</protein>
<gene>
    <name evidence="4" type="ORF">ABEU20_001124</name>
</gene>
<feature type="region of interest" description="Disordered" evidence="1">
    <location>
        <begin position="188"/>
        <end position="209"/>
    </location>
</feature>
<dbReference type="SMART" id="SM00894">
    <property type="entry name" value="Excalibur"/>
    <property type="match status" value="1"/>
</dbReference>
<name>A0ABW9FBV4_9NOCA</name>
<dbReference type="Proteomes" id="UP001629745">
    <property type="component" value="Unassembled WGS sequence"/>
</dbReference>
<feature type="region of interest" description="Disordered" evidence="1">
    <location>
        <begin position="254"/>
        <end position="280"/>
    </location>
</feature>
<dbReference type="PANTHER" id="PTHR24094:SF15">
    <property type="entry name" value="AMP-DEPENDENT SYNTHETASE_LIGASE DOMAIN-CONTAINING PROTEIN-RELATED"/>
    <property type="match status" value="1"/>
</dbReference>
<evidence type="ECO:0000256" key="1">
    <source>
        <dbReference type="SAM" id="MobiDB-lite"/>
    </source>
</evidence>
<reference evidence="4 5" key="1">
    <citation type="submission" date="2023-11" db="EMBL/GenBank/DDBJ databases">
        <authorList>
            <person name="Val-Calvo J."/>
            <person name="Scortti M."/>
            <person name="Vazquez-Boland J."/>
        </authorList>
    </citation>
    <scope>NUCLEOTIDE SEQUENCE [LARGE SCALE GENOMIC DNA]</scope>
    <source>
        <strain evidence="4 5">PAM 2766</strain>
    </source>
</reference>
<evidence type="ECO:0000259" key="3">
    <source>
        <dbReference type="SMART" id="SM00894"/>
    </source>
</evidence>
<feature type="domain" description="Excalibur calcium-binding" evidence="3">
    <location>
        <begin position="291"/>
        <end position="327"/>
    </location>
</feature>
<feature type="compositionally biased region" description="Pro residues" evidence="1">
    <location>
        <begin position="262"/>
        <end position="274"/>
    </location>
</feature>